<feature type="domain" description="DUF2520" evidence="2">
    <location>
        <begin position="122"/>
        <end position="247"/>
    </location>
</feature>
<dbReference type="SUPFAM" id="SSF51735">
    <property type="entry name" value="NAD(P)-binding Rossmann-fold domains"/>
    <property type="match status" value="1"/>
</dbReference>
<dbReference type="RefSeq" id="WP_369329136.1">
    <property type="nucleotide sequence ID" value="NZ_JAULBC010000002.1"/>
</dbReference>
<evidence type="ECO:0000313" key="4">
    <source>
        <dbReference type="Proteomes" id="UP001560573"/>
    </source>
</evidence>
<evidence type="ECO:0000313" key="3">
    <source>
        <dbReference type="EMBL" id="MEX6687732.1"/>
    </source>
</evidence>
<reference evidence="3 4" key="1">
    <citation type="submission" date="2023-07" db="EMBL/GenBank/DDBJ databases">
        <authorList>
            <person name="Lian W.-H."/>
        </authorList>
    </citation>
    <scope>NUCLEOTIDE SEQUENCE [LARGE SCALE GENOMIC DNA]</scope>
    <source>
        <strain evidence="3 4">SYSU DXS3180</strain>
    </source>
</reference>
<dbReference type="PANTHER" id="PTHR40459:SF1">
    <property type="entry name" value="CONSERVED HYPOTHETICAL ALANINE AND LEUCINE RICH PROTEIN"/>
    <property type="match status" value="1"/>
</dbReference>
<dbReference type="InterPro" id="IPR028939">
    <property type="entry name" value="P5C_Rdtase_cat_N"/>
</dbReference>
<gene>
    <name evidence="3" type="ORF">QTN47_09525</name>
</gene>
<dbReference type="EMBL" id="JAULBC010000002">
    <property type="protein sequence ID" value="MEX6687732.1"/>
    <property type="molecule type" value="Genomic_DNA"/>
</dbReference>
<protein>
    <submittedName>
        <fullName evidence="3">DUF2520 domain-containing protein</fullName>
    </submittedName>
</protein>
<dbReference type="InterPro" id="IPR036291">
    <property type="entry name" value="NAD(P)-bd_dom_sf"/>
</dbReference>
<dbReference type="SUPFAM" id="SSF48179">
    <property type="entry name" value="6-phosphogluconate dehydrogenase C-terminal domain-like"/>
    <property type="match status" value="1"/>
</dbReference>
<organism evidence="3 4">
    <name type="scientific">Danxiaibacter flavus</name>
    <dbReference type="NCBI Taxonomy" id="3049108"/>
    <lineage>
        <taxon>Bacteria</taxon>
        <taxon>Pseudomonadati</taxon>
        <taxon>Bacteroidota</taxon>
        <taxon>Chitinophagia</taxon>
        <taxon>Chitinophagales</taxon>
        <taxon>Chitinophagaceae</taxon>
        <taxon>Danxiaibacter</taxon>
    </lineage>
</organism>
<dbReference type="InterPro" id="IPR018931">
    <property type="entry name" value="DUF2520"/>
</dbReference>
<dbReference type="Gene3D" id="3.40.50.720">
    <property type="entry name" value="NAD(P)-binding Rossmann-like Domain"/>
    <property type="match status" value="1"/>
</dbReference>
<evidence type="ECO:0000259" key="1">
    <source>
        <dbReference type="Pfam" id="PF03807"/>
    </source>
</evidence>
<proteinExistence type="predicted"/>
<keyword evidence="4" id="KW-1185">Reference proteome</keyword>
<sequence>MDVVIIGTGNVATVLGRMITAKHTVVQVAGRNEQYVKELCNELGCDGTTDFSQMNKNADLYIIAVSDSAIAAILPNLPIKDKLVAHTAGSVSRDVLKNISDNYGVIYPLQSIRKENKNIPHIPLLIDGSSDAVISDLLAFAQSITLLTGTATDEQRVKLHIGAVISSNFVNHLYALTKKFCDKEGVLFNHLIPLIEETAKRLQHNDPAYMQTGPAIRRDMITVKKHLHLLEEYPKLQSLYKELSESIMEGI</sequence>
<dbReference type="InterPro" id="IPR037108">
    <property type="entry name" value="TM1727-like_C_sf"/>
</dbReference>
<evidence type="ECO:0000259" key="2">
    <source>
        <dbReference type="Pfam" id="PF10728"/>
    </source>
</evidence>
<dbReference type="PANTHER" id="PTHR40459">
    <property type="entry name" value="CONSERVED HYPOTHETICAL ALANINE AND LEUCINE RICH PROTEIN"/>
    <property type="match status" value="1"/>
</dbReference>
<dbReference type="Gene3D" id="1.10.1040.20">
    <property type="entry name" value="ProC-like, C-terminal domain"/>
    <property type="match status" value="1"/>
</dbReference>
<accession>A0ABV3ZCX5</accession>
<dbReference type="Proteomes" id="UP001560573">
    <property type="component" value="Unassembled WGS sequence"/>
</dbReference>
<comment type="caution">
    <text evidence="3">The sequence shown here is derived from an EMBL/GenBank/DDBJ whole genome shotgun (WGS) entry which is preliminary data.</text>
</comment>
<feature type="domain" description="Pyrroline-5-carboxylate reductase catalytic N-terminal" evidence="1">
    <location>
        <begin position="3"/>
        <end position="84"/>
    </location>
</feature>
<dbReference type="InterPro" id="IPR008927">
    <property type="entry name" value="6-PGluconate_DH-like_C_sf"/>
</dbReference>
<dbReference type="Pfam" id="PF10728">
    <property type="entry name" value="DUF2520"/>
    <property type="match status" value="1"/>
</dbReference>
<name>A0ABV3ZCX5_9BACT</name>
<dbReference type="Pfam" id="PF03807">
    <property type="entry name" value="F420_oxidored"/>
    <property type="match status" value="1"/>
</dbReference>